<name>A0A9P0SHH4_PIEBR</name>
<keyword evidence="4" id="KW-1185">Reference proteome</keyword>
<feature type="compositionally biased region" description="Basic and acidic residues" evidence="1">
    <location>
        <begin position="50"/>
        <end position="69"/>
    </location>
</feature>
<evidence type="ECO:0000313" key="3">
    <source>
        <dbReference type="EMBL" id="CAH3823465.1"/>
    </source>
</evidence>
<feature type="region of interest" description="Disordered" evidence="1">
    <location>
        <begin position="37"/>
        <end position="69"/>
    </location>
</feature>
<gene>
    <name evidence="3" type="ORF">PIBRA_LOCUS73</name>
</gene>
<dbReference type="Proteomes" id="UP001152562">
    <property type="component" value="Unassembled WGS sequence"/>
</dbReference>
<protein>
    <submittedName>
        <fullName evidence="3">Uncharacterized protein</fullName>
    </submittedName>
</protein>
<organism evidence="3 4">
    <name type="scientific">Pieris brassicae</name>
    <name type="common">White butterfly</name>
    <name type="synonym">Large white butterfly</name>
    <dbReference type="NCBI Taxonomy" id="7116"/>
    <lineage>
        <taxon>Eukaryota</taxon>
        <taxon>Metazoa</taxon>
        <taxon>Ecdysozoa</taxon>
        <taxon>Arthropoda</taxon>
        <taxon>Hexapoda</taxon>
        <taxon>Insecta</taxon>
        <taxon>Pterygota</taxon>
        <taxon>Neoptera</taxon>
        <taxon>Endopterygota</taxon>
        <taxon>Lepidoptera</taxon>
        <taxon>Glossata</taxon>
        <taxon>Ditrysia</taxon>
        <taxon>Papilionoidea</taxon>
        <taxon>Pieridae</taxon>
        <taxon>Pierinae</taxon>
        <taxon>Pieris</taxon>
    </lineage>
</organism>
<feature type="signal peptide" evidence="2">
    <location>
        <begin position="1"/>
        <end position="17"/>
    </location>
</feature>
<evidence type="ECO:0000256" key="1">
    <source>
        <dbReference type="SAM" id="MobiDB-lite"/>
    </source>
</evidence>
<reference evidence="3" key="1">
    <citation type="submission" date="2022-05" db="EMBL/GenBank/DDBJ databases">
        <authorList>
            <person name="Okamura Y."/>
        </authorList>
    </citation>
    <scope>NUCLEOTIDE SEQUENCE</scope>
</reference>
<evidence type="ECO:0000256" key="2">
    <source>
        <dbReference type="SAM" id="SignalP"/>
    </source>
</evidence>
<dbReference type="AlphaFoldDB" id="A0A9P0SHH4"/>
<feature type="chain" id="PRO_5040392994" evidence="2">
    <location>
        <begin position="18"/>
        <end position="69"/>
    </location>
</feature>
<accession>A0A9P0SHH4</accession>
<dbReference type="EMBL" id="CALOZG010000001">
    <property type="protein sequence ID" value="CAH3823465.1"/>
    <property type="molecule type" value="Genomic_DNA"/>
</dbReference>
<keyword evidence="2" id="KW-0732">Signal</keyword>
<proteinExistence type="predicted"/>
<comment type="caution">
    <text evidence="3">The sequence shown here is derived from an EMBL/GenBank/DDBJ whole genome shotgun (WGS) entry which is preliminary data.</text>
</comment>
<evidence type="ECO:0000313" key="4">
    <source>
        <dbReference type="Proteomes" id="UP001152562"/>
    </source>
</evidence>
<sequence length="69" mass="7689">MIAKVLCITTLLAVVTAQYGHGHSDAHSSQHFVKHDGHPEVVHGHHGHHDYHISRGRKIWDSSHRSPSS</sequence>